<evidence type="ECO:0000256" key="3">
    <source>
        <dbReference type="ARBA" id="ARBA00022475"/>
    </source>
</evidence>
<evidence type="ECO:0000256" key="9">
    <source>
        <dbReference type="ARBA" id="ARBA00029829"/>
    </source>
</evidence>
<reference evidence="14" key="1">
    <citation type="submission" date="2020-11" db="EMBL/GenBank/DDBJ databases">
        <title>Sequencing the genomes of 1000 actinobacteria strains.</title>
        <authorList>
            <person name="Klenk H.-P."/>
        </authorList>
    </citation>
    <scope>NUCLEOTIDE SEQUENCE</scope>
    <source>
        <strain evidence="14">DSM 26152</strain>
    </source>
</reference>
<dbReference type="GO" id="GO:0016989">
    <property type="term" value="F:sigma factor antagonist activity"/>
    <property type="evidence" value="ECO:0007669"/>
    <property type="project" value="TreeGrafter"/>
</dbReference>
<keyword evidence="3" id="KW-1003">Cell membrane</keyword>
<evidence type="ECO:0000256" key="1">
    <source>
        <dbReference type="ARBA" id="ARBA00004167"/>
    </source>
</evidence>
<evidence type="ECO:0000259" key="13">
    <source>
        <dbReference type="Pfam" id="PF10099"/>
    </source>
</evidence>
<comment type="subcellular location">
    <subcellularLocation>
        <location evidence="2">Cell membrane</location>
    </subcellularLocation>
    <subcellularLocation>
        <location evidence="1">Membrane</location>
        <topology evidence="1">Single-pass membrane protein</topology>
    </subcellularLocation>
</comment>
<feature type="transmembrane region" description="Helical" evidence="12">
    <location>
        <begin position="136"/>
        <end position="157"/>
    </location>
</feature>
<proteinExistence type="predicted"/>
<evidence type="ECO:0000256" key="5">
    <source>
        <dbReference type="ARBA" id="ARBA00022989"/>
    </source>
</evidence>
<evidence type="ECO:0000256" key="4">
    <source>
        <dbReference type="ARBA" id="ARBA00022692"/>
    </source>
</evidence>
<feature type="compositionally biased region" description="Low complexity" evidence="11">
    <location>
        <begin position="77"/>
        <end position="103"/>
    </location>
</feature>
<gene>
    <name evidence="14" type="ORF">IW252_001143</name>
</gene>
<evidence type="ECO:0000256" key="10">
    <source>
        <dbReference type="ARBA" id="ARBA00030803"/>
    </source>
</evidence>
<dbReference type="GO" id="GO:0006417">
    <property type="term" value="P:regulation of translation"/>
    <property type="evidence" value="ECO:0007669"/>
    <property type="project" value="TreeGrafter"/>
</dbReference>
<evidence type="ECO:0000256" key="11">
    <source>
        <dbReference type="SAM" id="MobiDB-lite"/>
    </source>
</evidence>
<dbReference type="Proteomes" id="UP000625033">
    <property type="component" value="Unassembled WGS sequence"/>
</dbReference>
<evidence type="ECO:0000313" key="15">
    <source>
        <dbReference type="Proteomes" id="UP000625033"/>
    </source>
</evidence>
<dbReference type="GO" id="GO:0005886">
    <property type="term" value="C:plasma membrane"/>
    <property type="evidence" value="ECO:0007669"/>
    <property type="project" value="UniProtKB-SubCell"/>
</dbReference>
<evidence type="ECO:0000256" key="6">
    <source>
        <dbReference type="ARBA" id="ARBA00023015"/>
    </source>
</evidence>
<feature type="domain" description="Anti-sigma K factor RskA C-terminal" evidence="13">
    <location>
        <begin position="136"/>
        <end position="285"/>
    </location>
</feature>
<dbReference type="Gene3D" id="1.10.10.1320">
    <property type="entry name" value="Anti-sigma factor, zinc-finger domain"/>
    <property type="match status" value="1"/>
</dbReference>
<sequence length="290" mass="30298">MSDHKHSMTGAWALNALEETERAELEAYLGENPEAAEEARSLSETAAHLAVAAGEQAPPPRAKQNIMVAIRQTRQLPPQEAAESAPAAPGVAASPAAESTSPAQPVPAPETVAEEEAEAEVVSLADYRRKQHTMRLLSAAATVLLLSTGVLTGVVMVQQNELDSTQAQLAESLHYQEMAGQILTASDAKIANLPSAEGGEVHLSYSAAEGKMILSASALPELPEDRAYELWLISDEGAAPAGMLSAAQAAGREPKMLEGSMEGVTHIGITVEPATGSEQPTTDPIVLSEL</sequence>
<keyword evidence="5 12" id="KW-1133">Transmembrane helix</keyword>
<evidence type="ECO:0000313" key="14">
    <source>
        <dbReference type="EMBL" id="MBG6084376.1"/>
    </source>
</evidence>
<dbReference type="PANTHER" id="PTHR37461">
    <property type="entry name" value="ANTI-SIGMA-K FACTOR RSKA"/>
    <property type="match status" value="1"/>
</dbReference>
<keyword evidence="15" id="KW-1185">Reference proteome</keyword>
<dbReference type="InterPro" id="IPR018764">
    <property type="entry name" value="RskA_C"/>
</dbReference>
<evidence type="ECO:0000256" key="7">
    <source>
        <dbReference type="ARBA" id="ARBA00023136"/>
    </source>
</evidence>
<feature type="region of interest" description="Disordered" evidence="11">
    <location>
        <begin position="74"/>
        <end position="117"/>
    </location>
</feature>
<dbReference type="InterPro" id="IPR051474">
    <property type="entry name" value="Anti-sigma-K/W_factor"/>
</dbReference>
<organism evidence="14 15">
    <name type="scientific">Zhihengliuella flava</name>
    <dbReference type="NCBI Taxonomy" id="1285193"/>
    <lineage>
        <taxon>Bacteria</taxon>
        <taxon>Bacillati</taxon>
        <taxon>Actinomycetota</taxon>
        <taxon>Actinomycetes</taxon>
        <taxon>Micrococcales</taxon>
        <taxon>Micrococcaceae</taxon>
        <taxon>Zhihengliuella</taxon>
    </lineage>
</organism>
<dbReference type="InterPro" id="IPR041916">
    <property type="entry name" value="Anti_sigma_zinc_sf"/>
</dbReference>
<comment type="caution">
    <text evidence="14">The sequence shown here is derived from an EMBL/GenBank/DDBJ whole genome shotgun (WGS) entry which is preliminary data.</text>
</comment>
<dbReference type="RefSeq" id="WP_196835696.1">
    <property type="nucleotide sequence ID" value="NZ_JADOTZ010000001.1"/>
</dbReference>
<dbReference type="Pfam" id="PF10099">
    <property type="entry name" value="RskA_C"/>
    <property type="match status" value="1"/>
</dbReference>
<keyword evidence="7 12" id="KW-0472">Membrane</keyword>
<dbReference type="PANTHER" id="PTHR37461:SF1">
    <property type="entry name" value="ANTI-SIGMA-K FACTOR RSKA"/>
    <property type="match status" value="1"/>
</dbReference>
<keyword evidence="6" id="KW-0805">Transcription regulation</keyword>
<evidence type="ECO:0000256" key="8">
    <source>
        <dbReference type="ARBA" id="ARBA00023163"/>
    </source>
</evidence>
<evidence type="ECO:0000256" key="2">
    <source>
        <dbReference type="ARBA" id="ARBA00004236"/>
    </source>
</evidence>
<name>A0A931DBA5_9MICC</name>
<accession>A0A931DBA5</accession>
<protein>
    <recommendedName>
        <fullName evidence="10">Regulator of SigK</fullName>
    </recommendedName>
    <alternativeName>
        <fullName evidence="9">Sigma-K anti-sigma factor RskA</fullName>
    </alternativeName>
</protein>
<keyword evidence="4 12" id="KW-0812">Transmembrane</keyword>
<keyword evidence="8" id="KW-0804">Transcription</keyword>
<evidence type="ECO:0000256" key="12">
    <source>
        <dbReference type="SAM" id="Phobius"/>
    </source>
</evidence>
<dbReference type="EMBL" id="JADOTZ010000001">
    <property type="protein sequence ID" value="MBG6084376.1"/>
    <property type="molecule type" value="Genomic_DNA"/>
</dbReference>
<dbReference type="AlphaFoldDB" id="A0A931DBA5"/>